<dbReference type="CDD" id="cd07575">
    <property type="entry name" value="Xc-1258_like"/>
    <property type="match status" value="1"/>
</dbReference>
<comment type="catalytic activity">
    <reaction evidence="4">
        <text>a monoamide of a dicarboxylate + H2O = a dicarboxylate + NH4(+)</text>
        <dbReference type="Rhea" id="RHEA:11716"/>
        <dbReference type="ChEBI" id="CHEBI:15377"/>
        <dbReference type="ChEBI" id="CHEBI:28938"/>
        <dbReference type="ChEBI" id="CHEBI:28965"/>
        <dbReference type="ChEBI" id="CHEBI:77450"/>
        <dbReference type="EC" id="3.5.1.3"/>
    </reaction>
</comment>
<protein>
    <recommendedName>
        <fullName evidence="5">Omega-amidase YafV</fullName>
        <ecNumber evidence="3">3.5.1.3</ecNumber>
    </recommendedName>
</protein>
<evidence type="ECO:0000256" key="4">
    <source>
        <dbReference type="ARBA" id="ARBA00052904"/>
    </source>
</evidence>
<dbReference type="Gene3D" id="3.60.110.10">
    <property type="entry name" value="Carbon-nitrogen hydrolase"/>
    <property type="match status" value="1"/>
</dbReference>
<dbReference type="PANTHER" id="PTHR47799:SF1">
    <property type="entry name" value="OMEGA-AMIDASE YAFV"/>
    <property type="match status" value="1"/>
</dbReference>
<comment type="similarity">
    <text evidence="1">Belongs to the carbon-nitrogen hydrolase superfamily. NIT1/NIT2 family.</text>
</comment>
<evidence type="ECO:0000256" key="2">
    <source>
        <dbReference type="ARBA" id="ARBA00022801"/>
    </source>
</evidence>
<dbReference type="EC" id="3.5.1.3" evidence="3"/>
<dbReference type="InterPro" id="IPR052737">
    <property type="entry name" value="Omega-amidase_YafV"/>
</dbReference>
<evidence type="ECO:0000256" key="3">
    <source>
        <dbReference type="ARBA" id="ARBA00039118"/>
    </source>
</evidence>
<dbReference type="Proteomes" id="UP000231901">
    <property type="component" value="Chromosome"/>
</dbReference>
<feature type="domain" description="CN hydrolase" evidence="6">
    <location>
        <begin position="4"/>
        <end position="234"/>
    </location>
</feature>
<dbReference type="AlphaFoldDB" id="A0A2K8QK30"/>
<dbReference type="NCBIfam" id="NF007757">
    <property type="entry name" value="PRK10438.1"/>
    <property type="match status" value="1"/>
</dbReference>
<sequence>MKDLTLSLVQMDIVWEQAAANRRRVEKLLKQCQGSDVIVLPEMFTTGFSMKPKSIAERMEGKTRDWMQKLAAEYQAAIVGSVIIENDGHYYNRLLWVTEECVQYYDKRHLFTYAGEHQEYTAGEVQSIVDHNGWRIALFICYDLRFPAWSRNLNGKYDAAIYIANWPAGRSHHWQTLLPARAIENQSYVIGVNRVGQDGNQLNYSGNTMLVDPLGETLLNGEPQEAVFTVTLSREHLHGVRERFPFLKDADQFEFRQ</sequence>
<dbReference type="OrthoDB" id="9811121at2"/>
<evidence type="ECO:0000313" key="7">
    <source>
        <dbReference type="EMBL" id="ATZ93869.1"/>
    </source>
</evidence>
<dbReference type="GeneID" id="66564223"/>
<dbReference type="InterPro" id="IPR036526">
    <property type="entry name" value="C-N_Hydrolase_sf"/>
</dbReference>
<proteinExistence type="inferred from homology"/>
<dbReference type="SUPFAM" id="SSF56317">
    <property type="entry name" value="Carbon-nitrogen hydrolase"/>
    <property type="match status" value="1"/>
</dbReference>
<dbReference type="GO" id="GO:0050152">
    <property type="term" value="F:omega-amidase activity"/>
    <property type="evidence" value="ECO:0007669"/>
    <property type="project" value="UniProtKB-EC"/>
</dbReference>
<dbReference type="RefSeq" id="WP_038918432.1">
    <property type="nucleotide sequence ID" value="NZ_BMJF01000008.1"/>
</dbReference>
<evidence type="ECO:0000256" key="5">
    <source>
        <dbReference type="ARBA" id="ARBA00072139"/>
    </source>
</evidence>
<dbReference type="GO" id="GO:0106008">
    <property type="term" value="F:2-oxoglutaramate amidase activity"/>
    <property type="evidence" value="ECO:0007669"/>
    <property type="project" value="TreeGrafter"/>
</dbReference>
<name>A0A2K8QK30_9GAMM</name>
<dbReference type="Pfam" id="PF00795">
    <property type="entry name" value="CN_hydrolase"/>
    <property type="match status" value="1"/>
</dbReference>
<accession>A0A2K8QK30</accession>
<gene>
    <name evidence="7" type="ORF">CVE23_07720</name>
</gene>
<evidence type="ECO:0000256" key="1">
    <source>
        <dbReference type="ARBA" id="ARBA00010613"/>
    </source>
</evidence>
<evidence type="ECO:0000313" key="8">
    <source>
        <dbReference type="Proteomes" id="UP000231901"/>
    </source>
</evidence>
<reference evidence="8" key="1">
    <citation type="journal article" date="2018" name="Genome Announc.">
        <title>Complete genome sequence of a Dickeya fangzhongdai type strain causing bleeding canker of pear tree trunks.</title>
        <authorList>
            <person name="Zhao Y."/>
            <person name="Tian Y."/>
            <person name="Li X."/>
            <person name="Hu B."/>
        </authorList>
    </citation>
    <scope>NUCLEOTIDE SEQUENCE [LARGE SCALE GENOMIC DNA]</scope>
    <source>
        <strain evidence="8">DSM 101947</strain>
    </source>
</reference>
<organism evidence="7 8">
    <name type="scientific">Dickeya fangzhongdai</name>
    <dbReference type="NCBI Taxonomy" id="1778540"/>
    <lineage>
        <taxon>Bacteria</taxon>
        <taxon>Pseudomonadati</taxon>
        <taxon>Pseudomonadota</taxon>
        <taxon>Gammaproteobacteria</taxon>
        <taxon>Enterobacterales</taxon>
        <taxon>Pectobacteriaceae</taxon>
        <taxon>Dickeya</taxon>
    </lineage>
</organism>
<dbReference type="PROSITE" id="PS50263">
    <property type="entry name" value="CN_HYDROLASE"/>
    <property type="match status" value="1"/>
</dbReference>
<keyword evidence="8" id="KW-1185">Reference proteome</keyword>
<dbReference type="InterPro" id="IPR003010">
    <property type="entry name" value="C-N_Hydrolase"/>
</dbReference>
<evidence type="ECO:0000259" key="6">
    <source>
        <dbReference type="PROSITE" id="PS50263"/>
    </source>
</evidence>
<keyword evidence="2 7" id="KW-0378">Hydrolase</keyword>
<dbReference type="FunFam" id="3.60.110.10:FF:000004">
    <property type="entry name" value="Carbon-nitrogen hydrolase"/>
    <property type="match status" value="1"/>
</dbReference>
<dbReference type="PANTHER" id="PTHR47799">
    <property type="entry name" value="OMEGA-AMIDASE YAFV"/>
    <property type="match status" value="1"/>
</dbReference>
<dbReference type="KEGG" id="dfn:CVE23_07720"/>
<dbReference type="EMBL" id="CP025003">
    <property type="protein sequence ID" value="ATZ93869.1"/>
    <property type="molecule type" value="Genomic_DNA"/>
</dbReference>